<evidence type="ECO:0000313" key="2">
    <source>
        <dbReference type="EMBL" id="KAJ8897974.1"/>
    </source>
</evidence>
<comment type="caution">
    <text evidence="2">The sequence shown here is derived from an EMBL/GenBank/DDBJ whole genome shotgun (WGS) entry which is preliminary data.</text>
</comment>
<evidence type="ECO:0000256" key="1">
    <source>
        <dbReference type="SAM" id="MobiDB-lite"/>
    </source>
</evidence>
<keyword evidence="3" id="KW-1185">Reference proteome</keyword>
<gene>
    <name evidence="2" type="ORF">PR048_003334</name>
</gene>
<evidence type="ECO:0000313" key="3">
    <source>
        <dbReference type="Proteomes" id="UP001159363"/>
    </source>
</evidence>
<proteinExistence type="predicted"/>
<dbReference type="Proteomes" id="UP001159363">
    <property type="component" value="Chromosome 1"/>
</dbReference>
<protein>
    <submittedName>
        <fullName evidence="2">Uncharacterized protein</fullName>
    </submittedName>
</protein>
<dbReference type="EMBL" id="JARBHB010000001">
    <property type="protein sequence ID" value="KAJ8897974.1"/>
    <property type="molecule type" value="Genomic_DNA"/>
</dbReference>
<accession>A0ABQ9IMT7</accession>
<organism evidence="2 3">
    <name type="scientific">Dryococelus australis</name>
    <dbReference type="NCBI Taxonomy" id="614101"/>
    <lineage>
        <taxon>Eukaryota</taxon>
        <taxon>Metazoa</taxon>
        <taxon>Ecdysozoa</taxon>
        <taxon>Arthropoda</taxon>
        <taxon>Hexapoda</taxon>
        <taxon>Insecta</taxon>
        <taxon>Pterygota</taxon>
        <taxon>Neoptera</taxon>
        <taxon>Polyneoptera</taxon>
        <taxon>Phasmatodea</taxon>
        <taxon>Verophasmatodea</taxon>
        <taxon>Anareolatae</taxon>
        <taxon>Phasmatidae</taxon>
        <taxon>Eurycanthinae</taxon>
        <taxon>Dryococelus</taxon>
    </lineage>
</organism>
<reference evidence="2 3" key="1">
    <citation type="submission" date="2023-02" db="EMBL/GenBank/DDBJ databases">
        <title>LHISI_Scaffold_Assembly.</title>
        <authorList>
            <person name="Stuart O.P."/>
            <person name="Cleave R."/>
            <person name="Magrath M.J.L."/>
            <person name="Mikheyev A.S."/>
        </authorList>
    </citation>
    <scope>NUCLEOTIDE SEQUENCE [LARGE SCALE GENOMIC DNA]</scope>
    <source>
        <strain evidence="2">Daus_M_001</strain>
        <tissue evidence="2">Leg muscle</tissue>
    </source>
</reference>
<feature type="region of interest" description="Disordered" evidence="1">
    <location>
        <begin position="289"/>
        <end position="312"/>
    </location>
</feature>
<name>A0ABQ9IMT7_9NEOP</name>
<sequence length="388" mass="44068">MQKTPTPLCLNREELNMSSCLSKFRSYMGPYNIHRINENGVKVKNVEIRDGHDIRWHKWFSVDSSEDVHINHDVDIIQAATRCRRNPAVVLSHVDSVKCSSETDPCFKAPLPHVSSVKHEDVFSECEGVLENIVMEVEKLHGNPGLPPNPKDIKLEQHDSHLTDDVLLDCYHVLQEIVDKVSLGCELSVCSLLSGVKCVRFVDRTAGRPTTFYADLWQKLCSGSWPQNNVTVILPVKCGDQAPVTPNMQHSPVVRCVSPQMSGNIRARKRKRQTLIRKPPRKVNTRAMREYPQASRRLRSSTPNSRARGHRRRAVAKRSFYDYQYVYSDDEVLGDDSVWDKVPPKLKTRSTNPIVDVKKLTFQLKYPPCVVLEALSSDALRGHLANDT</sequence>